<organism evidence="1 2">
    <name type="scientific">Vibrio atlanticus</name>
    <dbReference type="NCBI Taxonomy" id="693153"/>
    <lineage>
        <taxon>Bacteria</taxon>
        <taxon>Pseudomonadati</taxon>
        <taxon>Pseudomonadota</taxon>
        <taxon>Gammaproteobacteria</taxon>
        <taxon>Vibrionales</taxon>
        <taxon>Vibrionaceae</taxon>
        <taxon>Vibrio</taxon>
    </lineage>
</organism>
<proteinExistence type="predicted"/>
<keyword evidence="2" id="KW-1185">Reference proteome</keyword>
<dbReference type="RefSeq" id="WP_371707996.1">
    <property type="nucleotide sequence ID" value="NZ_JBGOOL010000039.1"/>
</dbReference>
<reference evidence="1 2" key="1">
    <citation type="submission" date="2024-06" db="EMBL/GenBank/DDBJ databases">
        <authorList>
            <person name="Steensen K."/>
            <person name="Seneca J."/>
            <person name="Bartlau N."/>
            <person name="Yu A.X."/>
            <person name="Polz M.F."/>
        </authorList>
    </citation>
    <scope>NUCLEOTIDE SEQUENCE [LARGE SCALE GENOMIC DNA]</scope>
    <source>
        <strain evidence="1 2">1F9</strain>
    </source>
</reference>
<protein>
    <submittedName>
        <fullName evidence="1">Uncharacterized protein</fullName>
    </submittedName>
</protein>
<dbReference type="EMBL" id="JBGOOL010000039">
    <property type="protein sequence ID" value="MEZ8054339.1"/>
    <property type="molecule type" value="Genomic_DNA"/>
</dbReference>
<dbReference type="Proteomes" id="UP001569175">
    <property type="component" value="Unassembled WGS sequence"/>
</dbReference>
<name>A0ABV4KPM6_9VIBR</name>
<evidence type="ECO:0000313" key="2">
    <source>
        <dbReference type="Proteomes" id="UP001569175"/>
    </source>
</evidence>
<evidence type="ECO:0000313" key="1">
    <source>
        <dbReference type="EMBL" id="MEZ8054339.1"/>
    </source>
</evidence>
<sequence length="93" mass="10792">MKITTDCEPVRLVASLEPGQCVELDIEYLELHLQSFTHNGHRFTSADRVLENIIGSSYELSYSETFDGKVRFYRLDKPLPEGQRAYVSPDRRR</sequence>
<comment type="caution">
    <text evidence="1">The sequence shown here is derived from an EMBL/GenBank/DDBJ whole genome shotgun (WGS) entry which is preliminary data.</text>
</comment>
<accession>A0ABV4KPM6</accession>
<gene>
    <name evidence="1" type="ORF">ACED57_14430</name>
</gene>